<dbReference type="Ensembl" id="ENSCPVT00000016994.2">
    <property type="protein sequence ID" value="ENSCPVP00000016269.1"/>
    <property type="gene ID" value="ENSCPVG00000011921.2"/>
</dbReference>
<evidence type="ECO:0000313" key="7">
    <source>
        <dbReference type="Ensembl" id="ENSCPVP00000016269.1"/>
    </source>
</evidence>
<dbReference type="AlphaFoldDB" id="A0A8C3NBB5"/>
<dbReference type="GO" id="GO:0007160">
    <property type="term" value="P:cell-matrix adhesion"/>
    <property type="evidence" value="ECO:0007669"/>
    <property type="project" value="TreeGrafter"/>
</dbReference>
<evidence type="ECO:0000256" key="3">
    <source>
        <dbReference type="ARBA" id="ARBA00022729"/>
    </source>
</evidence>
<evidence type="ECO:0000256" key="6">
    <source>
        <dbReference type="ARBA" id="ARBA00023180"/>
    </source>
</evidence>
<keyword evidence="5" id="KW-0472">Membrane</keyword>
<dbReference type="GO" id="GO:0016020">
    <property type="term" value="C:membrane"/>
    <property type="evidence" value="ECO:0007669"/>
    <property type="project" value="UniProtKB-SubCell"/>
</dbReference>
<comment type="subcellular location">
    <subcellularLocation>
        <location evidence="1">Membrane</location>
    </subcellularLocation>
</comment>
<evidence type="ECO:0000256" key="5">
    <source>
        <dbReference type="ARBA" id="ARBA00023136"/>
    </source>
</evidence>
<reference evidence="7" key="1">
    <citation type="submission" date="2020-02" db="EMBL/GenBank/DDBJ databases">
        <authorList>
            <person name="Enbody D E."/>
            <person name="Pettersson E M."/>
        </authorList>
    </citation>
    <scope>NUCLEOTIDE SEQUENCE [LARGE SCALE GENOMIC DNA]</scope>
</reference>
<keyword evidence="4" id="KW-0130">Cell adhesion</keyword>
<evidence type="ECO:0000256" key="1">
    <source>
        <dbReference type="ARBA" id="ARBA00004370"/>
    </source>
</evidence>
<name>A0A8C3NBB5_GEOPR</name>
<dbReference type="GO" id="GO:0009986">
    <property type="term" value="C:cell surface"/>
    <property type="evidence" value="ECO:0007669"/>
    <property type="project" value="TreeGrafter"/>
</dbReference>
<keyword evidence="8" id="KW-1185">Reference proteome</keyword>
<reference evidence="7" key="3">
    <citation type="submission" date="2025-09" db="UniProtKB">
        <authorList>
            <consortium name="Ensembl"/>
        </authorList>
    </citation>
    <scope>IDENTIFICATION</scope>
</reference>
<dbReference type="PANTHER" id="PTHR23412">
    <property type="entry name" value="STEREOCILIN RELATED"/>
    <property type="match status" value="1"/>
</dbReference>
<dbReference type="Gene3D" id="1.20.970.40">
    <property type="match status" value="1"/>
</dbReference>
<dbReference type="Proteomes" id="UP000694382">
    <property type="component" value="Chromosome 14"/>
</dbReference>
<evidence type="ECO:0000256" key="2">
    <source>
        <dbReference type="ARBA" id="ARBA00011016"/>
    </source>
</evidence>
<dbReference type="Pfam" id="PF06060">
    <property type="entry name" value="Mesothelin"/>
    <property type="match status" value="1"/>
</dbReference>
<comment type="similarity">
    <text evidence="2">Belongs to the mesothelin family.</text>
</comment>
<reference evidence="7" key="2">
    <citation type="submission" date="2025-08" db="UniProtKB">
        <authorList>
            <consortium name="Ensembl"/>
        </authorList>
    </citation>
    <scope>IDENTIFICATION</scope>
</reference>
<accession>A0A8C3NBB5</accession>
<keyword evidence="6" id="KW-0325">Glycoprotein</keyword>
<protein>
    <submittedName>
        <fullName evidence="7">Uncharacterized protein</fullName>
    </submittedName>
</protein>
<dbReference type="InterPro" id="IPR026664">
    <property type="entry name" value="Stereocilin-rel"/>
</dbReference>
<evidence type="ECO:0000256" key="4">
    <source>
        <dbReference type="ARBA" id="ARBA00022889"/>
    </source>
</evidence>
<evidence type="ECO:0000313" key="8">
    <source>
        <dbReference type="Proteomes" id="UP000694382"/>
    </source>
</evidence>
<organism evidence="7 8">
    <name type="scientific">Geospiza parvula</name>
    <name type="common">Small tree-finch</name>
    <name type="synonym">Camarhynchus parvulus</name>
    <dbReference type="NCBI Taxonomy" id="87175"/>
    <lineage>
        <taxon>Eukaryota</taxon>
        <taxon>Metazoa</taxon>
        <taxon>Chordata</taxon>
        <taxon>Craniata</taxon>
        <taxon>Vertebrata</taxon>
        <taxon>Euteleostomi</taxon>
        <taxon>Archelosauria</taxon>
        <taxon>Archosauria</taxon>
        <taxon>Dinosauria</taxon>
        <taxon>Saurischia</taxon>
        <taxon>Theropoda</taxon>
        <taxon>Coelurosauria</taxon>
        <taxon>Aves</taxon>
        <taxon>Neognathae</taxon>
        <taxon>Neoaves</taxon>
        <taxon>Telluraves</taxon>
        <taxon>Australaves</taxon>
        <taxon>Passeriformes</taxon>
        <taxon>Thraupidae</taxon>
        <taxon>Camarhynchus</taxon>
    </lineage>
</organism>
<dbReference type="PANTHER" id="PTHR23412:SF6">
    <property type="entry name" value="MESOTHELIN"/>
    <property type="match status" value="1"/>
</dbReference>
<dbReference type="InterPro" id="IPR010335">
    <property type="entry name" value="Mesothelin"/>
</dbReference>
<proteinExistence type="inferred from homology"/>
<keyword evidence="3" id="KW-0732">Signal</keyword>
<sequence length="403" mass="44587">MPNLQDLNNKPWTREQAAMFFSDVVKAEPDLSRLSQSVLQGFTCAAAGAVGAERFQELARVMRKKEVRLGQDQLSCLLRMVTLHGIPQDWDTYPQDLLLFLSPSDYAGNCSQFFINVGKANEDVLPREAPQRQQLLLEALECLGIPGTQINQTNAEMLGWLVCELDGDYIRSSGGTLLKDLSQCGSFLPEQEEAIRDVLSSGNTIFGPPSAWSAFTLSELSGLIPVLGPSILQQIPKKAVTTWLRNFAWDSHLSREEVATVVGGLLPRRHKRAEASAGCPADLEITKTMLDDELMPTNYMPEELLRACLQNISVENDLYLENELSKILTYPFSNPQLAVLKEYLDKRYPDGYPEKVLSAVGPLLPLLSPEEISTWNMTGDTLAALLKTQPSDSLVGAWPYSPG</sequence>